<feature type="transmembrane region" description="Helical" evidence="6">
    <location>
        <begin position="394"/>
        <end position="412"/>
    </location>
</feature>
<dbReference type="Pfam" id="PF04932">
    <property type="entry name" value="Wzy_C"/>
    <property type="match status" value="1"/>
</dbReference>
<keyword evidence="8" id="KW-0436">Ligase</keyword>
<proteinExistence type="predicted"/>
<feature type="transmembrane region" description="Helical" evidence="6">
    <location>
        <begin position="341"/>
        <end position="357"/>
    </location>
</feature>
<evidence type="ECO:0000256" key="6">
    <source>
        <dbReference type="SAM" id="Phobius"/>
    </source>
</evidence>
<comment type="subcellular location">
    <subcellularLocation>
        <location evidence="1">Membrane</location>
        <topology evidence="1">Multi-pass membrane protein</topology>
    </subcellularLocation>
</comment>
<feature type="domain" description="O-antigen ligase-related" evidence="7">
    <location>
        <begin position="206"/>
        <end position="340"/>
    </location>
</feature>
<dbReference type="EMBL" id="JAGSGD010000001">
    <property type="protein sequence ID" value="MBR7619206.1"/>
    <property type="molecule type" value="Genomic_DNA"/>
</dbReference>
<feature type="transmembrane region" description="Helical" evidence="6">
    <location>
        <begin position="154"/>
        <end position="176"/>
    </location>
</feature>
<keyword evidence="9" id="KW-1185">Reference proteome</keyword>
<evidence type="ECO:0000256" key="1">
    <source>
        <dbReference type="ARBA" id="ARBA00004141"/>
    </source>
</evidence>
<dbReference type="PANTHER" id="PTHR37422">
    <property type="entry name" value="TEICHURONIC ACID BIOSYNTHESIS PROTEIN TUAE"/>
    <property type="match status" value="1"/>
</dbReference>
<organism evidence="8 9">
    <name type="scientific">Phenylobacterium glaciei</name>
    <dbReference type="NCBI Taxonomy" id="2803784"/>
    <lineage>
        <taxon>Bacteria</taxon>
        <taxon>Pseudomonadati</taxon>
        <taxon>Pseudomonadota</taxon>
        <taxon>Alphaproteobacteria</taxon>
        <taxon>Caulobacterales</taxon>
        <taxon>Caulobacteraceae</taxon>
        <taxon>Phenylobacterium</taxon>
    </lineage>
</organism>
<feature type="region of interest" description="Disordered" evidence="5">
    <location>
        <begin position="416"/>
        <end position="435"/>
    </location>
</feature>
<evidence type="ECO:0000313" key="8">
    <source>
        <dbReference type="EMBL" id="MBR7619206.1"/>
    </source>
</evidence>
<dbReference type="AlphaFoldDB" id="A0A941CYZ4"/>
<dbReference type="GO" id="GO:0016874">
    <property type="term" value="F:ligase activity"/>
    <property type="evidence" value="ECO:0007669"/>
    <property type="project" value="UniProtKB-KW"/>
</dbReference>
<feature type="transmembrane region" description="Helical" evidence="6">
    <location>
        <begin position="221"/>
        <end position="239"/>
    </location>
</feature>
<keyword evidence="3 6" id="KW-1133">Transmembrane helix</keyword>
<sequence length="435" mass="44944">MALMIFVQFVAFGANSSLLAAVFAMVEVMVALVVAALLSNEDLDAFAAKAVPVTALYFAAVAGGATPLLLALAGAPHPKLLAPDVIGLELLKLAGLGAVVLTGALVASDRSRMNRLILALVTMGLAYTILSLWIGQATPLSVWGQSKGPHTFRFTGTLLNANAAGCLFGMLGLLSLGTLQDRFQRLDLRSSGLTDYGLLAVSVCGALAAFGACVLTQSRTSLFLSLILGAILVVVEWRNRRRPSRILAASVIAVLLGGLGFGASQIASRWDSLLADAGVRVDAYGHYLSALMASPLFGYGLGAFKTFHESMLTPELAPSMWDYGAAHSAFIQSAIEGGAPFVFFICAALVMMVIAIRRGASVRHGMGSLATGALAAAGLAVICSFVDIALNVPAVAAFAALLLGAVWGRSLSGRGSARATRRSSRPAVVAEGLHG</sequence>
<feature type="transmembrane region" description="Helical" evidence="6">
    <location>
        <begin position="85"/>
        <end position="107"/>
    </location>
</feature>
<dbReference type="InterPro" id="IPR051533">
    <property type="entry name" value="WaaL-like"/>
</dbReference>
<keyword evidence="4 6" id="KW-0472">Membrane</keyword>
<reference evidence="8" key="1">
    <citation type="submission" date="2021-04" db="EMBL/GenBank/DDBJ databases">
        <title>Draft genome assembly of strain Phenylobacterium sp. 20VBR1 using MiniION and Illumina platforms.</title>
        <authorList>
            <person name="Thomas F.A."/>
            <person name="Krishnan K.P."/>
            <person name="Sinha R.K."/>
        </authorList>
    </citation>
    <scope>NUCLEOTIDE SEQUENCE</scope>
    <source>
        <strain evidence="8">20VBR1</strain>
    </source>
</reference>
<comment type="caution">
    <text evidence="8">The sequence shown here is derived from an EMBL/GenBank/DDBJ whole genome shotgun (WGS) entry which is preliminary data.</text>
</comment>
<evidence type="ECO:0000256" key="5">
    <source>
        <dbReference type="SAM" id="MobiDB-lite"/>
    </source>
</evidence>
<feature type="transmembrane region" description="Helical" evidence="6">
    <location>
        <begin position="116"/>
        <end position="134"/>
    </location>
</feature>
<dbReference type="InterPro" id="IPR007016">
    <property type="entry name" value="O-antigen_ligase-rel_domated"/>
</dbReference>
<evidence type="ECO:0000256" key="2">
    <source>
        <dbReference type="ARBA" id="ARBA00022692"/>
    </source>
</evidence>
<accession>A0A941CYZ4</accession>
<evidence type="ECO:0000256" key="3">
    <source>
        <dbReference type="ARBA" id="ARBA00022989"/>
    </source>
</evidence>
<dbReference type="PANTHER" id="PTHR37422:SF13">
    <property type="entry name" value="LIPOPOLYSACCHARIDE BIOSYNTHESIS PROTEIN PA4999-RELATED"/>
    <property type="match status" value="1"/>
</dbReference>
<feature type="transmembrane region" description="Helical" evidence="6">
    <location>
        <begin position="246"/>
        <end position="267"/>
    </location>
</feature>
<keyword evidence="2 6" id="KW-0812">Transmembrane</keyword>
<feature type="transmembrane region" description="Helical" evidence="6">
    <location>
        <begin position="196"/>
        <end position="215"/>
    </location>
</feature>
<dbReference type="Proteomes" id="UP000622580">
    <property type="component" value="Unassembled WGS sequence"/>
</dbReference>
<feature type="transmembrane region" description="Helical" evidence="6">
    <location>
        <begin position="369"/>
        <end position="388"/>
    </location>
</feature>
<gene>
    <name evidence="8" type="ORF">JKL49_07370</name>
</gene>
<dbReference type="GO" id="GO:0016020">
    <property type="term" value="C:membrane"/>
    <property type="evidence" value="ECO:0007669"/>
    <property type="project" value="UniProtKB-SubCell"/>
</dbReference>
<protein>
    <submittedName>
        <fullName evidence="8">O-antigen ligase family protein</fullName>
    </submittedName>
</protein>
<evidence type="ECO:0000256" key="4">
    <source>
        <dbReference type="ARBA" id="ARBA00023136"/>
    </source>
</evidence>
<feature type="transmembrane region" description="Helical" evidence="6">
    <location>
        <begin position="18"/>
        <end position="38"/>
    </location>
</feature>
<evidence type="ECO:0000259" key="7">
    <source>
        <dbReference type="Pfam" id="PF04932"/>
    </source>
</evidence>
<evidence type="ECO:0000313" key="9">
    <source>
        <dbReference type="Proteomes" id="UP000622580"/>
    </source>
</evidence>
<name>A0A941CYZ4_9CAUL</name>
<feature type="transmembrane region" description="Helical" evidence="6">
    <location>
        <begin position="50"/>
        <end position="73"/>
    </location>
</feature>